<sequence length="98" mass="11036">MNLTISDKGQAWFKSELNLKDGDGIRFFGKYGGSTNVHVGFTTGMTIAEPSTNTLAKIEVNGITYFTEESDEWFFHGFDLAVDYDEKLDEPTYTYTAK</sequence>
<organism evidence="2 3">
    <name type="scientific">Vagococcus coleopterorum</name>
    <dbReference type="NCBI Taxonomy" id="2714946"/>
    <lineage>
        <taxon>Bacteria</taxon>
        <taxon>Bacillati</taxon>
        <taxon>Bacillota</taxon>
        <taxon>Bacilli</taxon>
        <taxon>Lactobacillales</taxon>
        <taxon>Enterococcaceae</taxon>
        <taxon>Vagococcus</taxon>
    </lineage>
</organism>
<keyword evidence="3" id="KW-1185">Reference proteome</keyword>
<dbReference type="InterPro" id="IPR035903">
    <property type="entry name" value="HesB-like_dom_sf"/>
</dbReference>
<dbReference type="PIRSF" id="PIRSF034852">
    <property type="entry name" value="UCP034852"/>
    <property type="match status" value="1"/>
</dbReference>
<dbReference type="RefSeq" id="WP_166007705.1">
    <property type="nucleotide sequence ID" value="NZ_CP049886.1"/>
</dbReference>
<gene>
    <name evidence="2" type="ORF">G7081_04255</name>
</gene>
<dbReference type="EMBL" id="CP049886">
    <property type="protein sequence ID" value="QIL46332.1"/>
    <property type="molecule type" value="Genomic_DNA"/>
</dbReference>
<comment type="similarity">
    <text evidence="1">Belongs to the HesB/IscA family.</text>
</comment>
<dbReference type="InterPro" id="IPR008326">
    <property type="entry name" value="PdhI-like"/>
</dbReference>
<dbReference type="Proteomes" id="UP000500890">
    <property type="component" value="Chromosome"/>
</dbReference>
<proteinExistence type="inferred from homology"/>
<reference evidence="2 3" key="1">
    <citation type="submission" date="2020-03" db="EMBL/GenBank/DDBJ databases">
        <title>Vagococcus sp. nov., isolated from beetles.</title>
        <authorList>
            <person name="Hyun D.-W."/>
            <person name="Bae J.-W."/>
        </authorList>
    </citation>
    <scope>NUCLEOTIDE SEQUENCE [LARGE SCALE GENOMIC DNA]</scope>
    <source>
        <strain evidence="2 3">HDW17A</strain>
    </source>
</reference>
<dbReference type="SUPFAM" id="SSF89360">
    <property type="entry name" value="HesB-like domain"/>
    <property type="match status" value="1"/>
</dbReference>
<name>A0A6G8AN12_9ENTE</name>
<dbReference type="AlphaFoldDB" id="A0A6G8AN12"/>
<evidence type="ECO:0000256" key="1">
    <source>
        <dbReference type="ARBA" id="ARBA00006718"/>
    </source>
</evidence>
<evidence type="ECO:0000313" key="3">
    <source>
        <dbReference type="Proteomes" id="UP000500890"/>
    </source>
</evidence>
<dbReference type="KEGG" id="vah:G7081_04255"/>
<protein>
    <recommendedName>
        <fullName evidence="4">Iron-sulfur cluster biosynthesis protein</fullName>
    </recommendedName>
</protein>
<evidence type="ECO:0000313" key="2">
    <source>
        <dbReference type="EMBL" id="QIL46332.1"/>
    </source>
</evidence>
<evidence type="ECO:0008006" key="4">
    <source>
        <dbReference type="Google" id="ProtNLM"/>
    </source>
</evidence>
<accession>A0A6G8AN12</accession>